<protein>
    <submittedName>
        <fullName evidence="4">Glycosyltransferase involved in cell wall bisynthesis</fullName>
    </submittedName>
</protein>
<dbReference type="PANTHER" id="PTHR22916:SF51">
    <property type="entry name" value="GLYCOSYLTRANSFERASE EPSH-RELATED"/>
    <property type="match status" value="1"/>
</dbReference>
<name>A0A1X7IYY8_9FLAO</name>
<dbReference type="STRING" id="188872.SAMN03080602_01305"/>
<proteinExistence type="predicted"/>
<organism evidence="4 5">
    <name type="scientific">Arenibacter troitsensis</name>
    <dbReference type="NCBI Taxonomy" id="188872"/>
    <lineage>
        <taxon>Bacteria</taxon>
        <taxon>Pseudomonadati</taxon>
        <taxon>Bacteroidota</taxon>
        <taxon>Flavobacteriia</taxon>
        <taxon>Flavobacteriales</taxon>
        <taxon>Flavobacteriaceae</taxon>
        <taxon>Arenibacter</taxon>
    </lineage>
</organism>
<keyword evidence="1" id="KW-0328">Glycosyltransferase</keyword>
<dbReference type="Gene3D" id="3.90.550.10">
    <property type="entry name" value="Spore Coat Polysaccharide Biosynthesis Protein SpsA, Chain A"/>
    <property type="match status" value="1"/>
</dbReference>
<dbReference type="InterPro" id="IPR029044">
    <property type="entry name" value="Nucleotide-diphossugar_trans"/>
</dbReference>
<dbReference type="GO" id="GO:0016758">
    <property type="term" value="F:hexosyltransferase activity"/>
    <property type="evidence" value="ECO:0007669"/>
    <property type="project" value="UniProtKB-ARBA"/>
</dbReference>
<gene>
    <name evidence="4" type="ORF">SAMN03080602_01305</name>
</gene>
<dbReference type="OrthoDB" id="396512at2"/>
<feature type="domain" description="Glycosyltransferase 2-like" evidence="3">
    <location>
        <begin position="4"/>
        <end position="113"/>
    </location>
</feature>
<dbReference type="AlphaFoldDB" id="A0A1X7IYY8"/>
<dbReference type="Pfam" id="PF00535">
    <property type="entry name" value="Glycos_transf_2"/>
    <property type="match status" value="1"/>
</dbReference>
<accession>A0A1X7IYY8</accession>
<keyword evidence="5" id="KW-1185">Reference proteome</keyword>
<evidence type="ECO:0000256" key="2">
    <source>
        <dbReference type="ARBA" id="ARBA00022679"/>
    </source>
</evidence>
<sequence length="346" mass="39676">MKLSIIIPLYNKEKHVERCLKSLMAQDISPSEYEIIIVDDGSKDSGAQVVQQYAEIQGNANIQLICQKNQGPSVARNRGLEEATGDYVYFLDADDYLATNVLNCLYTLCHQNNLEILEFDTKELKEGAPQDESYSSPQKPQELGVPVMDGITYIAKHDFRNQAWRYFIKRNFLLDTDIRFLAHMRAYEDLIFNASVFLRANRISKVNLDVHRYVLVAGSIVRSKDPKKNIEFINGMVKAIEELHVLIDDLNSSHEYYAKVVNKLKVKQQAVVFALIIRAFKYRLHSWKNINLIFAKLKKLGAYPIDPKIGGIGSANRIHNMIFVPIFNNKTCLFMSLNILRFIAPR</sequence>
<evidence type="ECO:0000256" key="1">
    <source>
        <dbReference type="ARBA" id="ARBA00022676"/>
    </source>
</evidence>
<dbReference type="PANTHER" id="PTHR22916">
    <property type="entry name" value="GLYCOSYLTRANSFERASE"/>
    <property type="match status" value="1"/>
</dbReference>
<reference evidence="5" key="1">
    <citation type="submission" date="2017-04" db="EMBL/GenBank/DDBJ databases">
        <authorList>
            <person name="Varghese N."/>
            <person name="Submissions S."/>
        </authorList>
    </citation>
    <scope>NUCLEOTIDE SEQUENCE [LARGE SCALE GENOMIC DNA]</scope>
    <source>
        <strain evidence="5">DSM 19835</strain>
    </source>
</reference>
<dbReference type="InterPro" id="IPR001173">
    <property type="entry name" value="Glyco_trans_2-like"/>
</dbReference>
<keyword evidence="2 4" id="KW-0808">Transferase</keyword>
<evidence type="ECO:0000259" key="3">
    <source>
        <dbReference type="Pfam" id="PF00535"/>
    </source>
</evidence>
<dbReference type="Proteomes" id="UP000193420">
    <property type="component" value="Unassembled WGS sequence"/>
</dbReference>
<dbReference type="RefSeq" id="WP_085497294.1">
    <property type="nucleotide sequence ID" value="NZ_FXAO01000002.1"/>
</dbReference>
<evidence type="ECO:0000313" key="5">
    <source>
        <dbReference type="Proteomes" id="UP000193420"/>
    </source>
</evidence>
<evidence type="ECO:0000313" key="4">
    <source>
        <dbReference type="EMBL" id="SMG20410.1"/>
    </source>
</evidence>
<dbReference type="CDD" id="cd00761">
    <property type="entry name" value="Glyco_tranf_GTA_type"/>
    <property type="match status" value="1"/>
</dbReference>
<dbReference type="SUPFAM" id="SSF53448">
    <property type="entry name" value="Nucleotide-diphospho-sugar transferases"/>
    <property type="match status" value="1"/>
</dbReference>
<dbReference type="EMBL" id="FXAO01000002">
    <property type="protein sequence ID" value="SMG20410.1"/>
    <property type="molecule type" value="Genomic_DNA"/>
</dbReference>